<dbReference type="Pfam" id="PF02475">
    <property type="entry name" value="TRM5-TYW2_MTfase"/>
    <property type="match status" value="1"/>
</dbReference>
<dbReference type="RefSeq" id="XP_031562020.1">
    <property type="nucleotide sequence ID" value="XM_031706160.1"/>
</dbReference>
<keyword evidence="9" id="KW-1185">Reference proteome</keyword>
<gene>
    <name evidence="10 11 12" type="primary">LOC116297840</name>
</gene>
<evidence type="ECO:0000313" key="9">
    <source>
        <dbReference type="Proteomes" id="UP000515163"/>
    </source>
</evidence>
<dbReference type="OrthoDB" id="408788at2759"/>
<dbReference type="GeneID" id="116297840"/>
<dbReference type="CDD" id="cd02440">
    <property type="entry name" value="AdoMet_MTases"/>
    <property type="match status" value="1"/>
</dbReference>
<dbReference type="GO" id="GO:0030488">
    <property type="term" value="P:tRNA methylation"/>
    <property type="evidence" value="ECO:0007669"/>
    <property type="project" value="TreeGrafter"/>
</dbReference>
<accession>A0A6P8I3D4</accession>
<keyword evidence="3" id="KW-0489">Methyltransferase</keyword>
<organism evidence="9 10">
    <name type="scientific">Actinia tenebrosa</name>
    <name type="common">Australian red waratah sea anemone</name>
    <dbReference type="NCBI Taxonomy" id="6105"/>
    <lineage>
        <taxon>Eukaryota</taxon>
        <taxon>Metazoa</taxon>
        <taxon>Cnidaria</taxon>
        <taxon>Anthozoa</taxon>
        <taxon>Hexacorallia</taxon>
        <taxon>Actiniaria</taxon>
        <taxon>Actiniidae</taxon>
        <taxon>Actinia</taxon>
    </lineage>
</organism>
<dbReference type="GO" id="GO:0031591">
    <property type="term" value="P:wybutosine biosynthetic process"/>
    <property type="evidence" value="ECO:0007669"/>
    <property type="project" value="TreeGrafter"/>
</dbReference>
<dbReference type="Gene3D" id="3.40.50.150">
    <property type="entry name" value="Vaccinia Virus protein VP39"/>
    <property type="match status" value="1"/>
</dbReference>
<keyword evidence="6" id="KW-0819">tRNA processing</keyword>
<dbReference type="FunFam" id="3.40.50.150:FF:000131">
    <property type="entry name" value="tRNA wybutosine-synthesizing protein 2/3/4"/>
    <property type="match status" value="1"/>
</dbReference>
<dbReference type="RefSeq" id="XP_031562011.1">
    <property type="nucleotide sequence ID" value="XM_031706151.1"/>
</dbReference>
<dbReference type="PANTHER" id="PTHR23245:SF25">
    <property type="entry name" value="TRNA WYBUTOSINE-SYNTHESIZING PROTEIN 2 HOMOLOG"/>
    <property type="match status" value="1"/>
</dbReference>
<dbReference type="PROSITE" id="PS51684">
    <property type="entry name" value="SAM_MT_TRM5_TYW2"/>
    <property type="match status" value="1"/>
</dbReference>
<proteinExistence type="predicted"/>
<evidence type="ECO:0000256" key="7">
    <source>
        <dbReference type="ARBA" id="ARBA00049400"/>
    </source>
</evidence>
<dbReference type="RefSeq" id="XP_031562028.1">
    <property type="nucleotide sequence ID" value="XM_031706168.1"/>
</dbReference>
<evidence type="ECO:0000313" key="12">
    <source>
        <dbReference type="RefSeq" id="XP_031562028.1"/>
    </source>
</evidence>
<dbReference type="AlphaFoldDB" id="A0A6P8I3D4"/>
<evidence type="ECO:0000256" key="2">
    <source>
        <dbReference type="ARBA" id="ARBA00012265"/>
    </source>
</evidence>
<reference evidence="10 11" key="1">
    <citation type="submission" date="2025-04" db="UniProtKB">
        <authorList>
            <consortium name="RefSeq"/>
        </authorList>
    </citation>
    <scope>IDENTIFICATION</scope>
    <source>
        <tissue evidence="10 11">Tentacle</tissue>
    </source>
</reference>
<dbReference type="InterPro" id="IPR056743">
    <property type="entry name" value="TRM5-TYW2-like_MTfase"/>
</dbReference>
<dbReference type="Proteomes" id="UP000515163">
    <property type="component" value="Unplaced"/>
</dbReference>
<name>A0A6P8I3D4_ACTTE</name>
<dbReference type="GO" id="GO:0102522">
    <property type="term" value="F:tRNA 4-demethylwyosine alpha-amino-alpha-carboxypropyltransferase activity"/>
    <property type="evidence" value="ECO:0007669"/>
    <property type="project" value="UniProtKB-EC"/>
</dbReference>
<sequence length="421" mass="47858">MDILDDESKTWWLICPSNHTKRLKLTLEKLSLYNHQRKILPLEEDNGKLAIPLKYEKFQDVLNKDEELKSIIEDFNVTIELKYLPPQKSNKLKPRDKLCESVRELFLRKGLVFKEDLYQDLPSHWEKHGDLVLLSDQCFLSEEWLHVGNELWTVTAEALGAKRLGKKSAIRDNDFRSPSVCLLSGVDGWVSHVDNGITYTYDVTKCMFSSGNITEKIRVGALDCSGQTVVDLYAGIGYFVLPYLVHAGASILYACEWNPHALVALRRNLAINQVDKRCTVYEGDNKMFPHKGIADHVNLGLIPSSEGAWPVACAALHSDHGGWLHIHGNVASSKKTTDEDQIREDTTHTMSSPSCNQKIKPEWKEWSSYVSKKITELLLHENPSRASTWEVSVQHIEHVKSYAPHIDHLVLDVKCVPLLEK</sequence>
<dbReference type="Gene3D" id="3.30.300.110">
    <property type="entry name" value="Met-10+ protein-like domains"/>
    <property type="match status" value="1"/>
</dbReference>
<dbReference type="InterPro" id="IPR056744">
    <property type="entry name" value="TRM5/TYW2-like_N"/>
</dbReference>
<dbReference type="KEGG" id="aten:116297840"/>
<protein>
    <recommendedName>
        <fullName evidence="2">tRNA(Phe) (4-demethylwyosine(37)-C(7)) aminocarboxypropyltransferase</fullName>
        <ecNumber evidence="2">2.5.1.114</ecNumber>
    </recommendedName>
</protein>
<dbReference type="InterPro" id="IPR029063">
    <property type="entry name" value="SAM-dependent_MTases_sf"/>
</dbReference>
<dbReference type="EC" id="2.5.1.114" evidence="2"/>
<feature type="domain" description="SAM-dependent methyltransferase TRM5/TYW2-type" evidence="8">
    <location>
        <begin position="125"/>
        <end position="417"/>
    </location>
</feature>
<dbReference type="GO" id="GO:0005737">
    <property type="term" value="C:cytoplasm"/>
    <property type="evidence" value="ECO:0007669"/>
    <property type="project" value="TreeGrafter"/>
</dbReference>
<evidence type="ECO:0000256" key="6">
    <source>
        <dbReference type="ARBA" id="ARBA00022694"/>
    </source>
</evidence>
<evidence type="ECO:0000256" key="1">
    <source>
        <dbReference type="ARBA" id="ARBA00004797"/>
    </source>
</evidence>
<dbReference type="Pfam" id="PF25133">
    <property type="entry name" value="TYW2_N_2"/>
    <property type="match status" value="1"/>
</dbReference>
<keyword evidence="5" id="KW-0949">S-adenosyl-L-methionine</keyword>
<comment type="pathway">
    <text evidence="1">tRNA modification; wybutosine-tRNA(Phe) biosynthesis.</text>
</comment>
<evidence type="ECO:0000256" key="5">
    <source>
        <dbReference type="ARBA" id="ARBA00022691"/>
    </source>
</evidence>
<evidence type="ECO:0000313" key="11">
    <source>
        <dbReference type="RefSeq" id="XP_031562020.1"/>
    </source>
</evidence>
<dbReference type="GO" id="GO:0008175">
    <property type="term" value="F:tRNA methyltransferase activity"/>
    <property type="evidence" value="ECO:0007669"/>
    <property type="project" value="TreeGrafter"/>
</dbReference>
<evidence type="ECO:0000313" key="10">
    <source>
        <dbReference type="RefSeq" id="XP_031562011.1"/>
    </source>
</evidence>
<evidence type="ECO:0000256" key="4">
    <source>
        <dbReference type="ARBA" id="ARBA00022679"/>
    </source>
</evidence>
<evidence type="ECO:0000256" key="3">
    <source>
        <dbReference type="ARBA" id="ARBA00022603"/>
    </source>
</evidence>
<dbReference type="PANTHER" id="PTHR23245">
    <property type="entry name" value="TRNA METHYLTRANSFERASE"/>
    <property type="match status" value="1"/>
</dbReference>
<dbReference type="InterPro" id="IPR030382">
    <property type="entry name" value="MeTrfase_TRM5/TYW2"/>
</dbReference>
<comment type="catalytic activity">
    <reaction evidence="7">
        <text>4-demethylwyosine(37) in tRNA(Phe) + S-adenosyl-L-methionine = 4-demethyl-7-[(3S)-3-amino-3-carboxypropyl]wyosine(37) in tRNA(Phe) + S-methyl-5'-thioadenosine + H(+)</text>
        <dbReference type="Rhea" id="RHEA:36355"/>
        <dbReference type="Rhea" id="RHEA-COMP:10164"/>
        <dbReference type="Rhea" id="RHEA-COMP:10378"/>
        <dbReference type="ChEBI" id="CHEBI:15378"/>
        <dbReference type="ChEBI" id="CHEBI:17509"/>
        <dbReference type="ChEBI" id="CHEBI:59789"/>
        <dbReference type="ChEBI" id="CHEBI:64315"/>
        <dbReference type="ChEBI" id="CHEBI:73550"/>
        <dbReference type="EC" id="2.5.1.114"/>
    </reaction>
</comment>
<evidence type="ECO:0000259" key="8">
    <source>
        <dbReference type="PROSITE" id="PS51684"/>
    </source>
</evidence>
<keyword evidence="4" id="KW-0808">Transferase</keyword>
<dbReference type="SUPFAM" id="SSF53335">
    <property type="entry name" value="S-adenosyl-L-methionine-dependent methyltransferases"/>
    <property type="match status" value="1"/>
</dbReference>